<dbReference type="AlphaFoldDB" id="A0A4D9D7B3"/>
<evidence type="ECO:0000313" key="8">
    <source>
        <dbReference type="Proteomes" id="UP000355283"/>
    </source>
</evidence>
<dbReference type="EMBL" id="SDOX01000006">
    <property type="protein sequence ID" value="TFJ87256.1"/>
    <property type="molecule type" value="Genomic_DNA"/>
</dbReference>
<evidence type="ECO:0000256" key="5">
    <source>
        <dbReference type="SAM" id="MobiDB-lite"/>
    </source>
</evidence>
<feature type="domain" description="HMG box" evidence="6">
    <location>
        <begin position="81"/>
        <end position="149"/>
    </location>
</feature>
<dbReference type="SUPFAM" id="SSF47095">
    <property type="entry name" value="HMG-box"/>
    <property type="match status" value="1"/>
</dbReference>
<keyword evidence="2 4" id="KW-0238">DNA-binding</keyword>
<gene>
    <name evidence="7" type="ORF">NSK_001588</name>
</gene>
<proteinExistence type="predicted"/>
<comment type="caution">
    <text evidence="7">The sequence shown here is derived from an EMBL/GenBank/DDBJ whole genome shotgun (WGS) entry which is preliminary data.</text>
</comment>
<keyword evidence="3 4" id="KW-0539">Nucleus</keyword>
<reference evidence="7 8" key="1">
    <citation type="submission" date="2019-01" db="EMBL/GenBank/DDBJ databases">
        <title>Nuclear Genome Assembly of the Microalgal Biofuel strain Nannochloropsis salina CCMP1776.</title>
        <authorList>
            <person name="Hovde B."/>
        </authorList>
    </citation>
    <scope>NUCLEOTIDE SEQUENCE [LARGE SCALE GENOMIC DNA]</scope>
    <source>
        <strain evidence="7 8">CCMP1776</strain>
    </source>
</reference>
<keyword evidence="8" id="KW-1185">Reference proteome</keyword>
<feature type="DNA-binding region" description="HMG box" evidence="4">
    <location>
        <begin position="81"/>
        <end position="149"/>
    </location>
</feature>
<evidence type="ECO:0000256" key="3">
    <source>
        <dbReference type="ARBA" id="ARBA00023242"/>
    </source>
</evidence>
<evidence type="ECO:0000256" key="2">
    <source>
        <dbReference type="ARBA" id="ARBA00023125"/>
    </source>
</evidence>
<dbReference type="Pfam" id="PF00505">
    <property type="entry name" value="HMG_box"/>
    <property type="match status" value="1"/>
</dbReference>
<dbReference type="PROSITE" id="PS50118">
    <property type="entry name" value="HMG_BOX_2"/>
    <property type="match status" value="1"/>
</dbReference>
<organism evidence="7 8">
    <name type="scientific">Nannochloropsis salina CCMP1776</name>
    <dbReference type="NCBI Taxonomy" id="1027361"/>
    <lineage>
        <taxon>Eukaryota</taxon>
        <taxon>Sar</taxon>
        <taxon>Stramenopiles</taxon>
        <taxon>Ochrophyta</taxon>
        <taxon>Eustigmatophyceae</taxon>
        <taxon>Eustigmatales</taxon>
        <taxon>Monodopsidaceae</taxon>
        <taxon>Microchloropsis</taxon>
        <taxon>Microchloropsis salina</taxon>
    </lineage>
</organism>
<dbReference type="SMART" id="SM00398">
    <property type="entry name" value="HMG"/>
    <property type="match status" value="1"/>
</dbReference>
<comment type="subcellular location">
    <subcellularLocation>
        <location evidence="1">Nucleus</location>
    </subcellularLocation>
</comment>
<dbReference type="InterPro" id="IPR009071">
    <property type="entry name" value="HMG_box_dom"/>
</dbReference>
<feature type="compositionally biased region" description="Basic and acidic residues" evidence="5">
    <location>
        <begin position="186"/>
        <end position="202"/>
    </location>
</feature>
<evidence type="ECO:0000313" key="7">
    <source>
        <dbReference type="EMBL" id="TFJ87256.1"/>
    </source>
</evidence>
<dbReference type="PANTHER" id="PTHR48112:SF32">
    <property type="entry name" value="HIGH MOBILITY GROUP PROTEIN B3"/>
    <property type="match status" value="1"/>
</dbReference>
<feature type="compositionally biased region" description="Basic residues" evidence="5">
    <location>
        <begin position="203"/>
        <end position="218"/>
    </location>
</feature>
<dbReference type="PANTHER" id="PTHR48112">
    <property type="entry name" value="HIGH MOBILITY GROUP PROTEIN DSP1"/>
    <property type="match status" value="1"/>
</dbReference>
<accession>A0A4D9D7B3</accession>
<sequence>MSEGGDRSGHGLDFQKLALCFAKLFQKQAAFAAQHAAIFAKLAAGDEATLEAVLNLPEEKCTEETNGGKKRRAAKRDPDLPKRPKSGYQLYVCEKTPTLRAEQPEAKMTELMTVLANDWKNLNEEEKEKYQKLAVKEKTLYQDKLADYKANQSGSGGGGGATNAVEGETAKPSTSAKIEKGEDEGEDHRDNTESDSESEKEMKKAKKKKHKKHKKHRDKAREEA</sequence>
<dbReference type="Proteomes" id="UP000355283">
    <property type="component" value="Unassembled WGS sequence"/>
</dbReference>
<dbReference type="OrthoDB" id="1919336at2759"/>
<dbReference type="InterPro" id="IPR036910">
    <property type="entry name" value="HMG_box_dom_sf"/>
</dbReference>
<dbReference type="InterPro" id="IPR050342">
    <property type="entry name" value="HMGB"/>
</dbReference>
<evidence type="ECO:0000259" key="6">
    <source>
        <dbReference type="PROSITE" id="PS50118"/>
    </source>
</evidence>
<feature type="region of interest" description="Disordered" evidence="5">
    <location>
        <begin position="61"/>
        <end position="88"/>
    </location>
</feature>
<evidence type="ECO:0000256" key="1">
    <source>
        <dbReference type="ARBA" id="ARBA00004123"/>
    </source>
</evidence>
<feature type="region of interest" description="Disordered" evidence="5">
    <location>
        <begin position="149"/>
        <end position="224"/>
    </location>
</feature>
<protein>
    <recommendedName>
        <fullName evidence="6">HMG box domain-containing protein</fullName>
    </recommendedName>
</protein>
<name>A0A4D9D7B3_9STRA</name>
<dbReference type="Gene3D" id="1.10.30.10">
    <property type="entry name" value="High mobility group box domain"/>
    <property type="match status" value="1"/>
</dbReference>
<evidence type="ECO:0000256" key="4">
    <source>
        <dbReference type="PROSITE-ProRule" id="PRU00267"/>
    </source>
</evidence>
<dbReference type="GO" id="GO:0003677">
    <property type="term" value="F:DNA binding"/>
    <property type="evidence" value="ECO:0007669"/>
    <property type="project" value="UniProtKB-UniRule"/>
</dbReference>
<dbReference type="GO" id="GO:0005634">
    <property type="term" value="C:nucleus"/>
    <property type="evidence" value="ECO:0007669"/>
    <property type="project" value="UniProtKB-SubCell"/>
</dbReference>